<comment type="similarity">
    <text evidence="1">Belongs to the bacterial solute-binding protein 5 family.</text>
</comment>
<comment type="caution">
    <text evidence="7">The sequence shown here is derived from an EMBL/GenBank/DDBJ whole genome shotgun (WGS) entry which is preliminary data.</text>
</comment>
<evidence type="ECO:0000256" key="1">
    <source>
        <dbReference type="ARBA" id="ARBA00005695"/>
    </source>
</evidence>
<dbReference type="Gene3D" id="3.40.190.10">
    <property type="entry name" value="Periplasmic binding protein-like II"/>
    <property type="match status" value="1"/>
</dbReference>
<reference evidence="7 8" key="1">
    <citation type="submission" date="2022-06" db="EMBL/GenBank/DDBJ databases">
        <title>Isolation of gut microbiota from human fecal samples.</title>
        <authorList>
            <person name="Pamer E.G."/>
            <person name="Barat B."/>
            <person name="Waligurski E."/>
            <person name="Medina S."/>
            <person name="Paddock L."/>
            <person name="Mostad J."/>
        </authorList>
    </citation>
    <scope>NUCLEOTIDE SEQUENCE [LARGE SCALE GENOMIC DNA]</scope>
    <source>
        <strain evidence="7 8">DFI.7.95</strain>
    </source>
</reference>
<keyword evidence="3" id="KW-0732">Signal</keyword>
<dbReference type="EMBL" id="JANGAC010000005">
    <property type="protein sequence ID" value="MCQ4923234.1"/>
    <property type="molecule type" value="Genomic_DNA"/>
</dbReference>
<proteinExistence type="inferred from homology"/>
<accession>A0ABT1S9V6</accession>
<keyword evidence="2" id="KW-0813">Transport</keyword>
<dbReference type="Pfam" id="PF00496">
    <property type="entry name" value="SBP_bac_5"/>
    <property type="match status" value="1"/>
</dbReference>
<evidence type="ECO:0000256" key="2">
    <source>
        <dbReference type="ARBA" id="ARBA00022448"/>
    </source>
</evidence>
<feature type="domain" description="Methyl-accepting transducer" evidence="6">
    <location>
        <begin position="52"/>
        <end position="288"/>
    </location>
</feature>
<dbReference type="Gene3D" id="3.90.76.10">
    <property type="entry name" value="Dipeptide-binding Protein, Domain 1"/>
    <property type="match status" value="1"/>
</dbReference>
<evidence type="ECO:0000313" key="7">
    <source>
        <dbReference type="EMBL" id="MCQ4923234.1"/>
    </source>
</evidence>
<dbReference type="PROSITE" id="PS50111">
    <property type="entry name" value="CHEMOTAXIS_TRANSDUC_2"/>
    <property type="match status" value="1"/>
</dbReference>
<evidence type="ECO:0000259" key="6">
    <source>
        <dbReference type="PROSITE" id="PS50111"/>
    </source>
</evidence>
<dbReference type="Gene3D" id="3.10.105.10">
    <property type="entry name" value="Dipeptide-binding Protein, Domain 3"/>
    <property type="match status" value="1"/>
</dbReference>
<protein>
    <submittedName>
        <fullName evidence="7">ABC transporter substrate-binding protein</fullName>
    </submittedName>
</protein>
<dbReference type="RefSeq" id="WP_256311261.1">
    <property type="nucleotide sequence ID" value="NZ_JANGAC010000005.1"/>
</dbReference>
<dbReference type="SUPFAM" id="SSF53850">
    <property type="entry name" value="Periplasmic binding protein-like II"/>
    <property type="match status" value="1"/>
</dbReference>
<keyword evidence="8" id="KW-1185">Reference proteome</keyword>
<dbReference type="SMART" id="SM00283">
    <property type="entry name" value="MA"/>
    <property type="match status" value="1"/>
</dbReference>
<feature type="coiled-coil region" evidence="5">
    <location>
        <begin position="39"/>
        <end position="101"/>
    </location>
</feature>
<keyword evidence="4" id="KW-0807">Transducer</keyword>
<dbReference type="PANTHER" id="PTHR30290">
    <property type="entry name" value="PERIPLASMIC BINDING COMPONENT OF ABC TRANSPORTER"/>
    <property type="match status" value="1"/>
</dbReference>
<dbReference type="InterPro" id="IPR000914">
    <property type="entry name" value="SBP_5_dom"/>
</dbReference>
<name>A0ABT1S9V6_9FIRM</name>
<dbReference type="InterPro" id="IPR039424">
    <property type="entry name" value="SBP_5"/>
</dbReference>
<organism evidence="7 8">
    <name type="scientific">Tissierella carlieri</name>
    <dbReference type="NCBI Taxonomy" id="689904"/>
    <lineage>
        <taxon>Bacteria</taxon>
        <taxon>Bacillati</taxon>
        <taxon>Bacillota</taxon>
        <taxon>Tissierellia</taxon>
        <taxon>Tissierellales</taxon>
        <taxon>Tissierellaceae</taxon>
        <taxon>Tissierella</taxon>
    </lineage>
</organism>
<dbReference type="CDD" id="cd00995">
    <property type="entry name" value="PBP2_NikA_DppA_OppA_like"/>
    <property type="match status" value="1"/>
</dbReference>
<dbReference type="Pfam" id="PF00015">
    <property type="entry name" value="MCPsignal"/>
    <property type="match status" value="1"/>
</dbReference>
<dbReference type="InterPro" id="IPR004089">
    <property type="entry name" value="MCPsignal_dom"/>
</dbReference>
<evidence type="ECO:0000313" key="8">
    <source>
        <dbReference type="Proteomes" id="UP001524478"/>
    </source>
</evidence>
<keyword evidence="5" id="KW-0175">Coiled coil</keyword>
<evidence type="ECO:0000256" key="4">
    <source>
        <dbReference type="PROSITE-ProRule" id="PRU00284"/>
    </source>
</evidence>
<dbReference type="PANTHER" id="PTHR30290:SF9">
    <property type="entry name" value="OLIGOPEPTIDE-BINDING PROTEIN APPA"/>
    <property type="match status" value="1"/>
</dbReference>
<dbReference type="CDD" id="cd11386">
    <property type="entry name" value="MCP_signal"/>
    <property type="match status" value="1"/>
</dbReference>
<sequence length="820" mass="92391">MIKKWRNGWNSKKVESIEEINVNADKEVIIKSLKSAMIKQNEENLLYNLNIKIQDSNNQTESLTNIIEALSIKVEEQMAFISKVVEEINNYSAMAEELNASSSTSYETAKDTLVVVDEGSRALHNTIRSMEEIKQSIASVMTEINGLKSSAFQIDSILNIIKDIADQTNLLSLNAAIEAARAGEAGRGFAVVANEVKALADKSAKSANDISSIIKDINVNVARTIDAIEKSNKKIIEGSEIAEESNLSFKKIEMAIESMLETIDEINNAISVQTNSLEEIVNSTDEMSNISDKSMSMVESVLINTQFTKAALMALQQVANLLNGMTNELIGEIADNKEEIVIRHNLSEPIFTLDPAMANAMENIRFLMNIHTGLLTTSETGDVLPSLAKNWYVEDDNLTWIFNLKNNATFHNGKRIYSKDVKYSLERMLSPKLKSPNTWFIDYIEGAKEYIDGKAKEVTGIRVLNDYRLAIKLSVPFSGFLMFLSQTSCAVMDQEELDKGNFVGCGPYKIESYNDNIYRLRAFENYIGGRPYCDIMEIISSDRSPLDNFINKKYDFYVVQGKRELDRLKETEYFKGFKSTELLATLYLGFKMKNKDSHYTSKPVRQALNYAINKKRIIDELIGGLASEAKCMIPSGLIPCDHVRGYEYNPEKAKSILKQNNVNLNQPLNILCGESIHPLFKFVEEDLNNIGIKCKYNQISSKEFANSDNLYKGYDLYMYGWYADAVEPSSFIEPLFSIDSASNFSGYSNEEVMRLLKIAKATVNPMRRLEYYKEIQSIISDDAPCIPLYHPHNGICTQEGIINVNLSSLAMIKFDNIIKE</sequence>
<evidence type="ECO:0000256" key="3">
    <source>
        <dbReference type="ARBA" id="ARBA00022729"/>
    </source>
</evidence>
<gene>
    <name evidence="7" type="ORF">NE686_09075</name>
</gene>
<dbReference type="Gene3D" id="1.10.287.950">
    <property type="entry name" value="Methyl-accepting chemotaxis protein"/>
    <property type="match status" value="1"/>
</dbReference>
<evidence type="ECO:0000256" key="5">
    <source>
        <dbReference type="SAM" id="Coils"/>
    </source>
</evidence>
<dbReference type="Proteomes" id="UP001524478">
    <property type="component" value="Unassembled WGS sequence"/>
</dbReference>
<dbReference type="SUPFAM" id="SSF58104">
    <property type="entry name" value="Methyl-accepting chemotaxis protein (MCP) signaling domain"/>
    <property type="match status" value="1"/>
</dbReference>